<dbReference type="Pfam" id="PF05504">
    <property type="entry name" value="Spore_GerAC"/>
    <property type="match status" value="1"/>
</dbReference>
<accession>A0AAP5LRQ1</accession>
<sequence>MKYTVRFMTCLTRKTGLWLIAIIMAIPLSGCWDSKEVQSINFITALGIDYVKDHYVAYAQLIDFSSIAKQDGPTSREGSQVWIGQGEGATLNMAVNDLYRSSQQQTLWTHVKAIVLTQNALNGHLEDIFDTLMHSGQLRYTPWIYATTDDMKDLLSSSALLNQSEQTIELFEPVKLYKQYSAFEPIRMHQLLDGFREPASTVLVPSVTNTNHTWTNQDRKPPLVQMNGFYVITGGQNQGKVDADHAAGARYVNYNKVYQYPLYVYSDKQKTPSLSLMLRDPRTVIRANKNGTGVQFDLKTIVKGTIIEDHSTHQSKRMLEQEAAQQIQNEIRHTFQHTQAMKIDTYGLVEYLYRHDHPLWATHANKRADPLAHFKLGQVDVRVDIMNASTYKYNASK</sequence>
<dbReference type="Pfam" id="PF25198">
    <property type="entry name" value="Spore_GerAC_N"/>
    <property type="match status" value="1"/>
</dbReference>
<dbReference type="EMBL" id="JAVDTR010000020">
    <property type="protein sequence ID" value="MDR6726783.1"/>
    <property type="molecule type" value="Genomic_DNA"/>
</dbReference>
<dbReference type="AlphaFoldDB" id="A0AAP5LRQ1"/>
<dbReference type="GO" id="GO:0009847">
    <property type="term" value="P:spore germination"/>
    <property type="evidence" value="ECO:0007669"/>
    <property type="project" value="InterPro"/>
</dbReference>
<feature type="domain" description="Spore germination GerAC-like C-terminal" evidence="8">
    <location>
        <begin position="228"/>
        <end position="384"/>
    </location>
</feature>
<keyword evidence="5" id="KW-0472">Membrane</keyword>
<dbReference type="InterPro" id="IPR046953">
    <property type="entry name" value="Spore_GerAC-like_C"/>
</dbReference>
<dbReference type="Gene3D" id="3.30.300.210">
    <property type="entry name" value="Nutrient germinant receptor protein C, domain 3"/>
    <property type="match status" value="1"/>
</dbReference>
<dbReference type="GO" id="GO:0016020">
    <property type="term" value="C:membrane"/>
    <property type="evidence" value="ECO:0007669"/>
    <property type="project" value="UniProtKB-SubCell"/>
</dbReference>
<comment type="subcellular location">
    <subcellularLocation>
        <location evidence="1">Membrane</location>
        <topology evidence="1">Lipid-anchor</topology>
    </subcellularLocation>
</comment>
<dbReference type="InterPro" id="IPR038501">
    <property type="entry name" value="Spore_GerAC_C_sf"/>
</dbReference>
<keyword evidence="3" id="KW-0309">Germination</keyword>
<evidence type="ECO:0000256" key="2">
    <source>
        <dbReference type="ARBA" id="ARBA00007886"/>
    </source>
</evidence>
<evidence type="ECO:0000259" key="8">
    <source>
        <dbReference type="Pfam" id="PF05504"/>
    </source>
</evidence>
<evidence type="ECO:0000256" key="1">
    <source>
        <dbReference type="ARBA" id="ARBA00004635"/>
    </source>
</evidence>
<reference evidence="10" key="1">
    <citation type="submission" date="2023-07" db="EMBL/GenBank/DDBJ databases">
        <title>Sorghum-associated microbial communities from plants grown in Nebraska, USA.</title>
        <authorList>
            <person name="Schachtman D."/>
        </authorList>
    </citation>
    <scope>NUCLEOTIDE SEQUENCE</scope>
    <source>
        <strain evidence="10">BE80</strain>
    </source>
</reference>
<dbReference type="InterPro" id="IPR008844">
    <property type="entry name" value="Spore_GerAC-like"/>
</dbReference>
<evidence type="ECO:0000259" key="9">
    <source>
        <dbReference type="Pfam" id="PF25198"/>
    </source>
</evidence>
<dbReference type="Proteomes" id="UP001254832">
    <property type="component" value="Unassembled WGS sequence"/>
</dbReference>
<dbReference type="PANTHER" id="PTHR35789">
    <property type="entry name" value="SPORE GERMINATION PROTEIN B3"/>
    <property type="match status" value="1"/>
</dbReference>
<gene>
    <name evidence="10" type="ORF">J2W91_005307</name>
</gene>
<evidence type="ECO:0000256" key="6">
    <source>
        <dbReference type="ARBA" id="ARBA00023139"/>
    </source>
</evidence>
<keyword evidence="6" id="KW-0564">Palmitate</keyword>
<keyword evidence="4" id="KW-0732">Signal</keyword>
<evidence type="ECO:0000313" key="11">
    <source>
        <dbReference type="Proteomes" id="UP001254832"/>
    </source>
</evidence>
<proteinExistence type="inferred from homology"/>
<comment type="caution">
    <text evidence="10">The sequence shown here is derived from an EMBL/GenBank/DDBJ whole genome shotgun (WGS) entry which is preliminary data.</text>
</comment>
<dbReference type="PANTHER" id="PTHR35789:SF1">
    <property type="entry name" value="SPORE GERMINATION PROTEIN B3"/>
    <property type="match status" value="1"/>
</dbReference>
<keyword evidence="7" id="KW-0449">Lipoprotein</keyword>
<evidence type="ECO:0000256" key="4">
    <source>
        <dbReference type="ARBA" id="ARBA00022729"/>
    </source>
</evidence>
<protein>
    <submittedName>
        <fullName evidence="10">Ger(X)C family germination protein</fullName>
    </submittedName>
</protein>
<dbReference type="RefSeq" id="WP_056699781.1">
    <property type="nucleotide sequence ID" value="NZ_JAVDTR010000020.1"/>
</dbReference>
<dbReference type="InterPro" id="IPR057336">
    <property type="entry name" value="GerAC_N"/>
</dbReference>
<comment type="similarity">
    <text evidence="2">Belongs to the GerABKC lipoprotein family.</text>
</comment>
<evidence type="ECO:0000256" key="5">
    <source>
        <dbReference type="ARBA" id="ARBA00023136"/>
    </source>
</evidence>
<evidence type="ECO:0000256" key="3">
    <source>
        <dbReference type="ARBA" id="ARBA00022544"/>
    </source>
</evidence>
<dbReference type="NCBIfam" id="TIGR02887">
    <property type="entry name" value="spore_ger_x_C"/>
    <property type="match status" value="1"/>
</dbReference>
<name>A0AAP5LRQ1_PAEAM</name>
<feature type="domain" description="Spore germination protein N-terminal" evidence="9">
    <location>
        <begin position="33"/>
        <end position="208"/>
    </location>
</feature>
<evidence type="ECO:0000313" key="10">
    <source>
        <dbReference type="EMBL" id="MDR6726783.1"/>
    </source>
</evidence>
<evidence type="ECO:0000256" key="7">
    <source>
        <dbReference type="ARBA" id="ARBA00023288"/>
    </source>
</evidence>
<organism evidence="10 11">
    <name type="scientific">Paenibacillus amylolyticus</name>
    <dbReference type="NCBI Taxonomy" id="1451"/>
    <lineage>
        <taxon>Bacteria</taxon>
        <taxon>Bacillati</taxon>
        <taxon>Bacillota</taxon>
        <taxon>Bacilli</taxon>
        <taxon>Bacillales</taxon>
        <taxon>Paenibacillaceae</taxon>
        <taxon>Paenibacillus</taxon>
    </lineage>
</organism>